<reference evidence="2 3" key="1">
    <citation type="submission" date="2019-03" db="EMBL/GenBank/DDBJ databases">
        <title>Genomic Encyclopedia of Type Strains, Phase IV (KMG-IV): sequencing the most valuable type-strain genomes for metagenomic binning, comparative biology and taxonomic classification.</title>
        <authorList>
            <person name="Goeker M."/>
        </authorList>
    </citation>
    <scope>NUCLEOTIDE SEQUENCE [LARGE SCALE GENOMIC DNA]</scope>
    <source>
        <strain evidence="2 3">DSM 26377</strain>
    </source>
</reference>
<dbReference type="Pfam" id="PF03186">
    <property type="entry name" value="CobD_Cbib"/>
    <property type="match status" value="1"/>
</dbReference>
<dbReference type="InterPro" id="IPR004485">
    <property type="entry name" value="Cobalamin_biosynth_CobD/CbiB"/>
</dbReference>
<dbReference type="GO" id="GO:0046677">
    <property type="term" value="P:response to antibiotic"/>
    <property type="evidence" value="ECO:0007669"/>
    <property type="project" value="TreeGrafter"/>
</dbReference>
<dbReference type="OrthoDB" id="9811967at2"/>
<comment type="caution">
    <text evidence="2">The sequence shown here is derived from an EMBL/GenBank/DDBJ whole genome shotgun (WGS) entry which is preliminary data.</text>
</comment>
<dbReference type="GO" id="GO:0048472">
    <property type="term" value="F:threonine-phosphate decarboxylase activity"/>
    <property type="evidence" value="ECO:0007669"/>
    <property type="project" value="InterPro"/>
</dbReference>
<dbReference type="GO" id="GO:0005886">
    <property type="term" value="C:plasma membrane"/>
    <property type="evidence" value="ECO:0007669"/>
    <property type="project" value="TreeGrafter"/>
</dbReference>
<dbReference type="AlphaFoldDB" id="A0A4R7P4K3"/>
<dbReference type="UniPathway" id="UPA00148"/>
<protein>
    <submittedName>
        <fullName evidence="2">Membrane protein required for beta-lactamase induction</fullName>
    </submittedName>
</protein>
<gene>
    <name evidence="2" type="ORF">DFR24_2698</name>
</gene>
<dbReference type="Proteomes" id="UP000295341">
    <property type="component" value="Unassembled WGS sequence"/>
</dbReference>
<keyword evidence="1" id="KW-0472">Membrane</keyword>
<proteinExistence type="predicted"/>
<keyword evidence="3" id="KW-1185">Reference proteome</keyword>
<keyword evidence="1" id="KW-1133">Transmembrane helix</keyword>
<evidence type="ECO:0000313" key="3">
    <source>
        <dbReference type="Proteomes" id="UP000295341"/>
    </source>
</evidence>
<dbReference type="PANTHER" id="PTHR38684">
    <property type="entry name" value="PROTEIN AMPE"/>
    <property type="match status" value="1"/>
</dbReference>
<name>A0A4R7P4K3_9GAMM</name>
<sequence>MTLIAIIVALVAERMLGHVPGWGTPLILRGYVAALRRAIPLRSLWRSALIVPVLVVPPVALCGWLQTEIEGPVAHLLFSGLALFLCLGPRDLADDVKQWLEARASGDKVTADRLARLLQKGPGRYAENESPQTRGLLGAMFIQSHERLFGALIWFFIFGAAGAVFYRIISRLPRLLTEVEDSPAAAAAETVHALAAWMPARATAALFGMAGSLDDALKEYRVLMEQPSHGWRSHTWAVLAEVASGSIEFETEEGASAEPATLELAAQEVVNLQFRALIILLAFVAIFATGDFLS</sequence>
<keyword evidence="1" id="KW-0812">Transmembrane</keyword>
<feature type="transmembrane region" description="Helical" evidence="1">
    <location>
        <begin position="272"/>
        <end position="293"/>
    </location>
</feature>
<dbReference type="RefSeq" id="WP_133881882.1">
    <property type="nucleotide sequence ID" value="NZ_MWIN01000017.1"/>
</dbReference>
<accession>A0A4R7P4K3</accession>
<evidence type="ECO:0000256" key="1">
    <source>
        <dbReference type="SAM" id="Phobius"/>
    </source>
</evidence>
<evidence type="ECO:0000313" key="2">
    <source>
        <dbReference type="EMBL" id="TDU28329.1"/>
    </source>
</evidence>
<dbReference type="EMBL" id="SOBT01000009">
    <property type="protein sequence ID" value="TDU28329.1"/>
    <property type="molecule type" value="Genomic_DNA"/>
</dbReference>
<dbReference type="PANTHER" id="PTHR38684:SF1">
    <property type="entry name" value="PROTEIN AMPE"/>
    <property type="match status" value="1"/>
</dbReference>
<dbReference type="GO" id="GO:0009236">
    <property type="term" value="P:cobalamin biosynthetic process"/>
    <property type="evidence" value="ECO:0007669"/>
    <property type="project" value="UniProtKB-UniPathway"/>
</dbReference>
<feature type="transmembrane region" description="Helical" evidence="1">
    <location>
        <begin position="148"/>
        <end position="169"/>
    </location>
</feature>
<organism evidence="2 3">
    <name type="scientific">Panacagrimonas perspica</name>
    <dbReference type="NCBI Taxonomy" id="381431"/>
    <lineage>
        <taxon>Bacteria</taxon>
        <taxon>Pseudomonadati</taxon>
        <taxon>Pseudomonadota</taxon>
        <taxon>Gammaproteobacteria</taxon>
        <taxon>Nevskiales</taxon>
        <taxon>Nevskiaceae</taxon>
        <taxon>Panacagrimonas</taxon>
    </lineage>
</organism>
<dbReference type="InterPro" id="IPR052966">
    <property type="entry name" value="Beta-lactamase_Reg"/>
</dbReference>